<dbReference type="EMBL" id="BAABIM010000001">
    <property type="protein sequence ID" value="GAA4668207.1"/>
    <property type="molecule type" value="Genomic_DNA"/>
</dbReference>
<name>A0ABP8VPB6_9ACTN</name>
<keyword evidence="2" id="KW-1185">Reference proteome</keyword>
<comment type="caution">
    <text evidence="1">The sequence shown here is derived from an EMBL/GenBank/DDBJ whole genome shotgun (WGS) entry which is preliminary data.</text>
</comment>
<dbReference type="Pfam" id="PF10604">
    <property type="entry name" value="Polyketide_cyc2"/>
    <property type="match status" value="1"/>
</dbReference>
<evidence type="ECO:0000313" key="2">
    <source>
        <dbReference type="Proteomes" id="UP001500621"/>
    </source>
</evidence>
<protein>
    <submittedName>
        <fullName evidence="1">SRPBCC family protein</fullName>
    </submittedName>
</protein>
<dbReference type="InterPro" id="IPR023393">
    <property type="entry name" value="START-like_dom_sf"/>
</dbReference>
<dbReference type="Gene3D" id="3.30.530.20">
    <property type="match status" value="1"/>
</dbReference>
<evidence type="ECO:0000313" key="1">
    <source>
        <dbReference type="EMBL" id="GAA4668207.1"/>
    </source>
</evidence>
<dbReference type="Proteomes" id="UP001500621">
    <property type="component" value="Unassembled WGS sequence"/>
</dbReference>
<dbReference type="InterPro" id="IPR019587">
    <property type="entry name" value="Polyketide_cyclase/dehydratase"/>
</dbReference>
<sequence length="162" mass="18090">MAQTQHAQLESTVEIDAPPAEVWKLVSDLPRMAQWSPQVVRSKVKGGQVRQGAKFSNLNRRGPLFWPTNGKVVRFEPHRDLAFRIAENKTIWSFELTPLDGGTRTRVVQRRELPDGISQVSLVLTKYVLGGTDKFAGELREGMAQTLQRIKSEVEAGPARAA</sequence>
<gene>
    <name evidence="1" type="ORF">GCM10023226_00130</name>
</gene>
<organism evidence="1 2">
    <name type="scientific">Nocardioides nanhaiensis</name>
    <dbReference type="NCBI Taxonomy" id="1476871"/>
    <lineage>
        <taxon>Bacteria</taxon>
        <taxon>Bacillati</taxon>
        <taxon>Actinomycetota</taxon>
        <taxon>Actinomycetes</taxon>
        <taxon>Propionibacteriales</taxon>
        <taxon>Nocardioidaceae</taxon>
        <taxon>Nocardioides</taxon>
    </lineage>
</organism>
<dbReference type="RefSeq" id="WP_345261994.1">
    <property type="nucleotide sequence ID" value="NZ_BAABIM010000001.1"/>
</dbReference>
<dbReference type="SUPFAM" id="SSF55961">
    <property type="entry name" value="Bet v1-like"/>
    <property type="match status" value="1"/>
</dbReference>
<reference evidence="2" key="1">
    <citation type="journal article" date="2019" name="Int. J. Syst. Evol. Microbiol.">
        <title>The Global Catalogue of Microorganisms (GCM) 10K type strain sequencing project: providing services to taxonomists for standard genome sequencing and annotation.</title>
        <authorList>
            <consortium name="The Broad Institute Genomics Platform"/>
            <consortium name="The Broad Institute Genome Sequencing Center for Infectious Disease"/>
            <person name="Wu L."/>
            <person name="Ma J."/>
        </authorList>
    </citation>
    <scope>NUCLEOTIDE SEQUENCE [LARGE SCALE GENOMIC DNA]</scope>
    <source>
        <strain evidence="2">JCM 18127</strain>
    </source>
</reference>
<accession>A0ABP8VPB6</accession>
<proteinExistence type="predicted"/>
<dbReference type="CDD" id="cd07812">
    <property type="entry name" value="SRPBCC"/>
    <property type="match status" value="1"/>
</dbReference>